<dbReference type="GO" id="GO:0016787">
    <property type="term" value="F:hydrolase activity"/>
    <property type="evidence" value="ECO:0007669"/>
    <property type="project" value="UniProtKB-KW"/>
</dbReference>
<organism evidence="4 5">
    <name type="scientific">Terrimonas ginsenosidimutans</name>
    <dbReference type="NCBI Taxonomy" id="2908004"/>
    <lineage>
        <taxon>Bacteria</taxon>
        <taxon>Pseudomonadati</taxon>
        <taxon>Bacteroidota</taxon>
        <taxon>Chitinophagia</taxon>
        <taxon>Chitinophagales</taxon>
        <taxon>Chitinophagaceae</taxon>
        <taxon>Terrimonas</taxon>
    </lineage>
</organism>
<dbReference type="InterPro" id="IPR021860">
    <property type="entry name" value="Peptidase_S12_Pab87-rel_C"/>
</dbReference>
<dbReference type="Proteomes" id="UP001165367">
    <property type="component" value="Unassembled WGS sequence"/>
</dbReference>
<evidence type="ECO:0000259" key="3">
    <source>
        <dbReference type="Pfam" id="PF11954"/>
    </source>
</evidence>
<sequence>MAKTFRLIGSTFLFFFSTLAGVAQVSSLKIDSLMEEALTKLKVAGAAIAVVKDGKVIHQKGYGVGSIDTKVPVTERTNFQIASNTKAFTTAALSILVDEGKIKWDDKVKEYIHEFKMYNEYVTNNFNIVDLLTHRSGLGLGAGDLTFLPDESDFTVKDVVHIFQHFKPTSAFRTKYNYDNLLYIIAGEIIARVSSMSYEEFVQKRILQPLQMANSFVGDRSINEIMDLATPHSTATGSLRVINRFKIGMISAAGGMYSNVADMSKWAIMQLHRGKYGDSLKSSLFSYNNSGKMWTIQTVLPNYVSERYNTHFNGYGLGWLLNDMRGNLIATHTGGLPGMLSQVTLVPDLNLGIIILTNTESGGAGLTFAVTRAIMDSYFGLDDAGWIDSRAKNFARNANNIDEVTKQVWRKVDSLKNTRIERGNFIGMYEDKWFGKVEVFLKGKQLWMKSLRSPKLNGPMYFYSANTFAIKWQYQDMNCDAFATFSLPENGKATSIKMKGISPGIDFSFDFQDLDLNRVERIDRVAHPSK</sequence>
<feature type="domain" description="Beta-lactamase-related" evidence="2">
    <location>
        <begin position="30"/>
        <end position="362"/>
    </location>
</feature>
<dbReference type="Pfam" id="PF00144">
    <property type="entry name" value="Beta-lactamase"/>
    <property type="match status" value="1"/>
</dbReference>
<dbReference type="PANTHER" id="PTHR46825">
    <property type="entry name" value="D-ALANYL-D-ALANINE-CARBOXYPEPTIDASE/ENDOPEPTIDASE AMPH"/>
    <property type="match status" value="1"/>
</dbReference>
<reference evidence="4" key="1">
    <citation type="submission" date="2022-01" db="EMBL/GenBank/DDBJ databases">
        <authorList>
            <person name="Jo J.-H."/>
            <person name="Im W.-T."/>
        </authorList>
    </citation>
    <scope>NUCLEOTIDE SEQUENCE</scope>
    <source>
        <strain evidence="4">NA20</strain>
    </source>
</reference>
<keyword evidence="5" id="KW-1185">Reference proteome</keyword>
<name>A0ABS9KP64_9BACT</name>
<dbReference type="EMBL" id="JAKLTR010000003">
    <property type="protein sequence ID" value="MCG2614120.1"/>
    <property type="molecule type" value="Genomic_DNA"/>
</dbReference>
<dbReference type="InterPro" id="IPR001466">
    <property type="entry name" value="Beta-lactam-related"/>
</dbReference>
<protein>
    <submittedName>
        <fullName evidence="4">Serine hydrolase</fullName>
    </submittedName>
</protein>
<dbReference type="Gene3D" id="2.40.128.600">
    <property type="match status" value="1"/>
</dbReference>
<dbReference type="RefSeq" id="WP_237870222.1">
    <property type="nucleotide sequence ID" value="NZ_JAKLTR010000003.1"/>
</dbReference>
<evidence type="ECO:0000259" key="2">
    <source>
        <dbReference type="Pfam" id="PF00144"/>
    </source>
</evidence>
<keyword evidence="4" id="KW-0378">Hydrolase</keyword>
<dbReference type="Pfam" id="PF11954">
    <property type="entry name" value="DUF3471"/>
    <property type="match status" value="1"/>
</dbReference>
<keyword evidence="1" id="KW-0732">Signal</keyword>
<evidence type="ECO:0000313" key="5">
    <source>
        <dbReference type="Proteomes" id="UP001165367"/>
    </source>
</evidence>
<feature type="chain" id="PRO_5046663302" evidence="1">
    <location>
        <begin position="23"/>
        <end position="530"/>
    </location>
</feature>
<dbReference type="SUPFAM" id="SSF56601">
    <property type="entry name" value="beta-lactamase/transpeptidase-like"/>
    <property type="match status" value="1"/>
</dbReference>
<dbReference type="InterPro" id="IPR012338">
    <property type="entry name" value="Beta-lactam/transpept-like"/>
</dbReference>
<proteinExistence type="predicted"/>
<dbReference type="Gene3D" id="3.40.710.10">
    <property type="entry name" value="DD-peptidase/beta-lactamase superfamily"/>
    <property type="match status" value="1"/>
</dbReference>
<evidence type="ECO:0000313" key="4">
    <source>
        <dbReference type="EMBL" id="MCG2614120.1"/>
    </source>
</evidence>
<dbReference type="PANTHER" id="PTHR46825:SF15">
    <property type="entry name" value="BETA-LACTAMASE-RELATED DOMAIN-CONTAINING PROTEIN"/>
    <property type="match status" value="1"/>
</dbReference>
<comment type="caution">
    <text evidence="4">The sequence shown here is derived from an EMBL/GenBank/DDBJ whole genome shotgun (WGS) entry which is preliminary data.</text>
</comment>
<dbReference type="InterPro" id="IPR050491">
    <property type="entry name" value="AmpC-like"/>
</dbReference>
<feature type="domain" description="Peptidase S12 Pab87-related C-terminal" evidence="3">
    <location>
        <begin position="425"/>
        <end position="517"/>
    </location>
</feature>
<evidence type="ECO:0000256" key="1">
    <source>
        <dbReference type="SAM" id="SignalP"/>
    </source>
</evidence>
<accession>A0ABS9KP64</accession>
<gene>
    <name evidence="4" type="ORF">LZZ85_07495</name>
</gene>
<feature type="signal peptide" evidence="1">
    <location>
        <begin position="1"/>
        <end position="22"/>
    </location>
</feature>